<dbReference type="Pfam" id="PF07173">
    <property type="entry name" value="GRDP-like"/>
    <property type="match status" value="1"/>
</dbReference>
<dbReference type="OrthoDB" id="2684236at2759"/>
<keyword evidence="4" id="KW-1185">Reference proteome</keyword>
<dbReference type="AlphaFoldDB" id="A0A1S3BLM1"/>
<dbReference type="eggNOG" id="ENOG502QRQZ">
    <property type="taxonomic scope" value="Eukaryota"/>
</dbReference>
<sequence length="875" mass="96525">MEKNQELEWVEAQQIEIGVDLVAAAKRQLQFLSAVERNRFLYESPSLERAIYRYNAYWLPLLAKHSESPLFDGPLVVPFDCEWIWHCHRLNPVRYKSDCEELYGKILDNSNVISTIGSSCSRETEKVWNELYPEEPFNFNFNFDSTRDSQEDISEVLSGLQKYTKYDLVSAVKRQSPFFYQVSRPHMGNEIFLQEAVARYKGFLYLIKSNREKSIKRFCVPTYDIDLIWHSHQLHPLSYCKDLKKILGTVLEHDDTDSDRTKGKKLDNGFSGTTKQWEDTFGTRYWKAGAMYRGNCPSPLVLNPYSASTNTIKDDVVSSQDCQNIVHLPELKTVEVLLEFVEVKNIPEGLKGNLFVQFMKSQPDAIFNSKWKLSILSETGLKQVASFQCEPKGDLQLELICCRSSNIPITRTTLTLGSVSLPLDDILVPSSKLSMERWLELKPVSDHVSSKPISLRVAVSFTVPHPAQRELHMFSSRELSRWTSFLPSCTRMQRSKGWTQVTDEAGNEVINLQLRDSLKEKVGKNTIPTSKEVIGIKMSGESCHLAEFVKTGWSLIDGQWLLDLQQKSSEDDHLFKLVGKRKLVRFYQGRKLDYEPKNCEKHNREQDFMSAIEFSAEYPYGRAVALFDLKFGVSKIKEEWMLVPGILTAFLLLHTWKKKGYNSLTVSEEKLEADTDPERVQKSRKEEKTMNQTNLSFSSTDLKANVSEGIAVVPIKEEDSKENTTMSLNQDKLSSHCGQNTVKSGGCGGCGTGCGNMVKSGGCGGCGAGGCGSECGNMVKSSGCGAGGCGAGCGNIVNSGGCGGCGGGCGGCGGGCGGGILAKSGGCGGCGGGGCGGCGGCGSFGYKTAEPNEGKQTDASIVEKDLPAACGMECN</sequence>
<dbReference type="SMR" id="A0A1S3BLM1"/>
<dbReference type="KEGG" id="cmo:103490909"/>
<evidence type="ECO:0000259" key="2">
    <source>
        <dbReference type="Pfam" id="PF25335"/>
    </source>
</evidence>
<dbReference type="InterPro" id="IPR057518">
    <property type="entry name" value="GRDP_C"/>
</dbReference>
<evidence type="ECO:0000313" key="4">
    <source>
        <dbReference type="Proteomes" id="UP001652600"/>
    </source>
</evidence>
<evidence type="ECO:0000313" key="3">
    <source>
        <dbReference type="EnsemblPlants" id="MELO3C013963.2.1"/>
    </source>
</evidence>
<accession>A0A1S3BLM1</accession>
<dbReference type="Gramene" id="MELO3C013963.2.1">
    <property type="protein sequence ID" value="MELO3C013963.2.1"/>
    <property type="gene ID" value="MELO3C013963.2"/>
</dbReference>
<dbReference type="Pfam" id="PF25335">
    <property type="entry name" value="GRDP_C"/>
    <property type="match status" value="1"/>
</dbReference>
<dbReference type="InterPro" id="IPR009836">
    <property type="entry name" value="GRDP-like"/>
</dbReference>
<gene>
    <name evidence="5" type="primary">LOC103490909</name>
    <name evidence="3" type="synonym">103490909</name>
</gene>
<dbReference type="InParanoid" id="A0A1S3BLM1"/>
<feature type="domain" description="GRDP C2" evidence="1">
    <location>
        <begin position="331"/>
        <end position="463"/>
    </location>
</feature>
<dbReference type="Proteomes" id="UP001652600">
    <property type="component" value="Chromosome 6"/>
</dbReference>
<dbReference type="GeneID" id="103490909"/>
<dbReference type="InterPro" id="IPR057458">
    <property type="entry name" value="GRDP_C2"/>
</dbReference>
<dbReference type="EnsemblPlants" id="MELO3C013963.2.1">
    <property type="protein sequence ID" value="MELO3C013963.2.1"/>
    <property type="gene ID" value="MELO3C013963.2"/>
</dbReference>
<reference evidence="3" key="1">
    <citation type="submission" date="2023-03" db="UniProtKB">
        <authorList>
            <consortium name="EnsemblPlants"/>
        </authorList>
    </citation>
    <scope>IDENTIFICATION</scope>
</reference>
<feature type="domain" description="GRPD C-terminal" evidence="2">
    <location>
        <begin position="501"/>
        <end position="635"/>
    </location>
</feature>
<proteinExistence type="predicted"/>
<dbReference type="Pfam" id="PF25334">
    <property type="entry name" value="C2_GRDP"/>
    <property type="match status" value="1"/>
</dbReference>
<name>A0A1S3BLM1_CUCME</name>
<organism evidence="4 5">
    <name type="scientific">Cucumis melo</name>
    <name type="common">Muskmelon</name>
    <dbReference type="NCBI Taxonomy" id="3656"/>
    <lineage>
        <taxon>Eukaryota</taxon>
        <taxon>Viridiplantae</taxon>
        <taxon>Streptophyta</taxon>
        <taxon>Embryophyta</taxon>
        <taxon>Tracheophyta</taxon>
        <taxon>Spermatophyta</taxon>
        <taxon>Magnoliopsida</taxon>
        <taxon>eudicotyledons</taxon>
        <taxon>Gunneridae</taxon>
        <taxon>Pentapetalae</taxon>
        <taxon>rosids</taxon>
        <taxon>fabids</taxon>
        <taxon>Cucurbitales</taxon>
        <taxon>Cucurbitaceae</taxon>
        <taxon>Benincaseae</taxon>
        <taxon>Cucumis</taxon>
    </lineage>
</organism>
<evidence type="ECO:0000259" key="1">
    <source>
        <dbReference type="Pfam" id="PF25334"/>
    </source>
</evidence>
<reference evidence="5" key="2">
    <citation type="submission" date="2025-04" db="UniProtKB">
        <authorList>
            <consortium name="RefSeq"/>
        </authorList>
    </citation>
    <scope>IDENTIFICATION</scope>
</reference>
<evidence type="ECO:0000313" key="5">
    <source>
        <dbReference type="RefSeq" id="XP_008448876.1"/>
    </source>
</evidence>
<dbReference type="PANTHER" id="PTHR34365:SF7">
    <property type="entry name" value="GLYCINE-RICH DOMAIN-CONTAINING PROTEIN 1"/>
    <property type="match status" value="1"/>
</dbReference>
<dbReference type="PANTHER" id="PTHR34365">
    <property type="entry name" value="ENOLASE (DUF1399)"/>
    <property type="match status" value="1"/>
</dbReference>
<protein>
    <submittedName>
        <fullName evidence="5">Glycine-rich domain-containing protein 1-like</fullName>
    </submittedName>
</protein>
<dbReference type="RefSeq" id="XP_008448876.1">
    <property type="nucleotide sequence ID" value="XM_008450654.2"/>
</dbReference>